<dbReference type="Gene3D" id="1.10.443.10">
    <property type="entry name" value="Intergrase catalytic core"/>
    <property type="match status" value="1"/>
</dbReference>
<dbReference type="Proteomes" id="UP000248863">
    <property type="component" value="Unassembled WGS sequence"/>
</dbReference>
<dbReference type="InterPro" id="IPR002104">
    <property type="entry name" value="Integrase_catalytic"/>
</dbReference>
<evidence type="ECO:0000256" key="2">
    <source>
        <dbReference type="ARBA" id="ARBA00023125"/>
    </source>
</evidence>
<name>A0A327KX45_9BRAD</name>
<dbReference type="GO" id="GO:0006310">
    <property type="term" value="P:DNA recombination"/>
    <property type="evidence" value="ECO:0007669"/>
    <property type="project" value="UniProtKB-KW"/>
</dbReference>
<keyword evidence="3" id="KW-0233">DNA recombination</keyword>
<keyword evidence="2 4" id="KW-0238">DNA-binding</keyword>
<dbReference type="CDD" id="cd00799">
    <property type="entry name" value="INT_Cre_C"/>
    <property type="match status" value="1"/>
</dbReference>
<keyword evidence="8" id="KW-1185">Reference proteome</keyword>
<dbReference type="SUPFAM" id="SSF56349">
    <property type="entry name" value="DNA breaking-rejoining enzymes"/>
    <property type="match status" value="1"/>
</dbReference>
<dbReference type="SUPFAM" id="SSF47823">
    <property type="entry name" value="lambda integrase-like, N-terminal domain"/>
    <property type="match status" value="1"/>
</dbReference>
<evidence type="ECO:0000256" key="1">
    <source>
        <dbReference type="ARBA" id="ARBA00022908"/>
    </source>
</evidence>
<feature type="domain" description="Tyr recombinase" evidence="5">
    <location>
        <begin position="119"/>
        <end position="313"/>
    </location>
</feature>
<sequence length="314" mass="34330">MPQSSAEPHATRSKNGRNWEEALRRLDGAYSENTLRSYRADFRLFDKWCSKQGLCPLPASPETVAAFLAADAASASASTLRRRLASIRKVHRLFHLRDPAEDEDVLIAMRRALRTKPRRPAQALGLTAVLRDRLIAACPKNLAGLRDRAVIAVGYDTLCRRSELVALRVEDLSPLPDGGMLALIRRAKNDPFGDGREGYISAAAAGMLRKWLAAAEITEGDLFRRIVAGVVGPLSLHPHSIGRILKQRARAAGLSEVEQARISGHSMRVGAAQDMMTAGLGILPIMRSGGWKSVNVVARYVQSAELLKTATLRK</sequence>
<evidence type="ECO:0000256" key="4">
    <source>
        <dbReference type="PROSITE-ProRule" id="PRU01248"/>
    </source>
</evidence>
<organism evidence="7 8">
    <name type="scientific">Rhodoplanes elegans</name>
    <dbReference type="NCBI Taxonomy" id="29408"/>
    <lineage>
        <taxon>Bacteria</taxon>
        <taxon>Pseudomonadati</taxon>
        <taxon>Pseudomonadota</taxon>
        <taxon>Alphaproteobacteria</taxon>
        <taxon>Hyphomicrobiales</taxon>
        <taxon>Nitrobacteraceae</taxon>
        <taxon>Rhodoplanes</taxon>
    </lineage>
</organism>
<evidence type="ECO:0008006" key="9">
    <source>
        <dbReference type="Google" id="ProtNLM"/>
    </source>
</evidence>
<dbReference type="PANTHER" id="PTHR34605">
    <property type="entry name" value="PHAGE_INTEGRASE DOMAIN-CONTAINING PROTEIN"/>
    <property type="match status" value="1"/>
</dbReference>
<evidence type="ECO:0000259" key="5">
    <source>
        <dbReference type="PROSITE" id="PS51898"/>
    </source>
</evidence>
<dbReference type="AlphaFoldDB" id="A0A327KX45"/>
<keyword evidence="1" id="KW-0229">DNA integration</keyword>
<dbReference type="PROSITE" id="PS51900">
    <property type="entry name" value="CB"/>
    <property type="match status" value="1"/>
</dbReference>
<dbReference type="InterPro" id="IPR011010">
    <property type="entry name" value="DNA_brk_join_enz"/>
</dbReference>
<comment type="caution">
    <text evidence="7">The sequence shown here is derived from an EMBL/GenBank/DDBJ whole genome shotgun (WGS) entry which is preliminary data.</text>
</comment>
<evidence type="ECO:0000313" key="7">
    <source>
        <dbReference type="EMBL" id="RAI42243.1"/>
    </source>
</evidence>
<proteinExistence type="predicted"/>
<evidence type="ECO:0000259" key="6">
    <source>
        <dbReference type="PROSITE" id="PS51900"/>
    </source>
</evidence>
<dbReference type="PROSITE" id="PS51898">
    <property type="entry name" value="TYR_RECOMBINASE"/>
    <property type="match status" value="1"/>
</dbReference>
<gene>
    <name evidence="7" type="ORF">CH338_00350</name>
</gene>
<dbReference type="GO" id="GO:0015074">
    <property type="term" value="P:DNA integration"/>
    <property type="evidence" value="ECO:0007669"/>
    <property type="project" value="UniProtKB-KW"/>
</dbReference>
<reference evidence="7 8" key="1">
    <citation type="submission" date="2017-07" db="EMBL/GenBank/DDBJ databases">
        <title>Draft Genome Sequences of Select Purple Nonsulfur Bacteria.</title>
        <authorList>
            <person name="Lasarre B."/>
            <person name="Mckinlay J.B."/>
        </authorList>
    </citation>
    <scope>NUCLEOTIDE SEQUENCE [LARGE SCALE GENOMIC DNA]</scope>
    <source>
        <strain evidence="7 8">DSM 11907</strain>
    </source>
</reference>
<protein>
    <recommendedName>
        <fullName evidence="9">Integrase</fullName>
    </recommendedName>
</protein>
<dbReference type="InterPro" id="IPR013762">
    <property type="entry name" value="Integrase-like_cat_sf"/>
</dbReference>
<evidence type="ECO:0000313" key="8">
    <source>
        <dbReference type="Proteomes" id="UP000248863"/>
    </source>
</evidence>
<evidence type="ECO:0000256" key="3">
    <source>
        <dbReference type="ARBA" id="ARBA00023172"/>
    </source>
</evidence>
<dbReference type="Gene3D" id="1.10.150.130">
    <property type="match status" value="1"/>
</dbReference>
<dbReference type="InterPro" id="IPR004107">
    <property type="entry name" value="Integrase_SAM-like_N"/>
</dbReference>
<dbReference type="InterPro" id="IPR010998">
    <property type="entry name" value="Integrase_recombinase_N"/>
</dbReference>
<dbReference type="InterPro" id="IPR052925">
    <property type="entry name" value="Phage_Integrase-like_Recomb"/>
</dbReference>
<dbReference type="GO" id="GO:0003677">
    <property type="term" value="F:DNA binding"/>
    <property type="evidence" value="ECO:0007669"/>
    <property type="project" value="UniProtKB-UniRule"/>
</dbReference>
<dbReference type="OrthoDB" id="5513193at2"/>
<dbReference type="Pfam" id="PF02899">
    <property type="entry name" value="Phage_int_SAM_1"/>
    <property type="match status" value="1"/>
</dbReference>
<feature type="domain" description="Core-binding (CB)" evidence="6">
    <location>
        <begin position="17"/>
        <end position="95"/>
    </location>
</feature>
<accession>A0A327KX45</accession>
<dbReference type="InterPro" id="IPR044068">
    <property type="entry name" value="CB"/>
</dbReference>
<dbReference type="EMBL" id="NPEU01000002">
    <property type="protein sequence ID" value="RAI42243.1"/>
    <property type="molecule type" value="Genomic_DNA"/>
</dbReference>
<dbReference type="RefSeq" id="WP_111355055.1">
    <property type="nucleotide sequence ID" value="NZ_NHSK01000151.1"/>
</dbReference>
<dbReference type="Pfam" id="PF00589">
    <property type="entry name" value="Phage_integrase"/>
    <property type="match status" value="1"/>
</dbReference>
<dbReference type="PANTHER" id="PTHR34605:SF4">
    <property type="entry name" value="DNA ADENINE METHYLTRANSFERASE"/>
    <property type="match status" value="1"/>
</dbReference>